<gene>
    <name evidence="2" type="ORF">K435DRAFT_202161</name>
</gene>
<organism evidence="2 3">
    <name type="scientific">Dendrothele bispora (strain CBS 962.96)</name>
    <dbReference type="NCBI Taxonomy" id="1314807"/>
    <lineage>
        <taxon>Eukaryota</taxon>
        <taxon>Fungi</taxon>
        <taxon>Dikarya</taxon>
        <taxon>Basidiomycota</taxon>
        <taxon>Agaricomycotina</taxon>
        <taxon>Agaricomycetes</taxon>
        <taxon>Agaricomycetidae</taxon>
        <taxon>Agaricales</taxon>
        <taxon>Agaricales incertae sedis</taxon>
        <taxon>Dendrothele</taxon>
    </lineage>
</organism>
<evidence type="ECO:0000313" key="3">
    <source>
        <dbReference type="Proteomes" id="UP000297245"/>
    </source>
</evidence>
<dbReference type="EMBL" id="ML179057">
    <property type="protein sequence ID" value="THV04350.1"/>
    <property type="molecule type" value="Genomic_DNA"/>
</dbReference>
<evidence type="ECO:0000313" key="2">
    <source>
        <dbReference type="EMBL" id="THV04350.1"/>
    </source>
</evidence>
<protein>
    <submittedName>
        <fullName evidence="2">Uncharacterized protein</fullName>
    </submittedName>
</protein>
<name>A0A4S8MN27_DENBC</name>
<proteinExistence type="predicted"/>
<reference evidence="2 3" key="1">
    <citation type="journal article" date="2019" name="Nat. Ecol. Evol.">
        <title>Megaphylogeny resolves global patterns of mushroom evolution.</title>
        <authorList>
            <person name="Varga T."/>
            <person name="Krizsan K."/>
            <person name="Foldi C."/>
            <person name="Dima B."/>
            <person name="Sanchez-Garcia M."/>
            <person name="Sanchez-Ramirez S."/>
            <person name="Szollosi G.J."/>
            <person name="Szarkandi J.G."/>
            <person name="Papp V."/>
            <person name="Albert L."/>
            <person name="Andreopoulos W."/>
            <person name="Angelini C."/>
            <person name="Antonin V."/>
            <person name="Barry K.W."/>
            <person name="Bougher N.L."/>
            <person name="Buchanan P."/>
            <person name="Buyck B."/>
            <person name="Bense V."/>
            <person name="Catcheside P."/>
            <person name="Chovatia M."/>
            <person name="Cooper J."/>
            <person name="Damon W."/>
            <person name="Desjardin D."/>
            <person name="Finy P."/>
            <person name="Geml J."/>
            <person name="Haridas S."/>
            <person name="Hughes K."/>
            <person name="Justo A."/>
            <person name="Karasinski D."/>
            <person name="Kautmanova I."/>
            <person name="Kiss B."/>
            <person name="Kocsube S."/>
            <person name="Kotiranta H."/>
            <person name="LaButti K.M."/>
            <person name="Lechner B.E."/>
            <person name="Liimatainen K."/>
            <person name="Lipzen A."/>
            <person name="Lukacs Z."/>
            <person name="Mihaltcheva S."/>
            <person name="Morgado L.N."/>
            <person name="Niskanen T."/>
            <person name="Noordeloos M.E."/>
            <person name="Ohm R.A."/>
            <person name="Ortiz-Santana B."/>
            <person name="Ovrebo C."/>
            <person name="Racz N."/>
            <person name="Riley R."/>
            <person name="Savchenko A."/>
            <person name="Shiryaev A."/>
            <person name="Soop K."/>
            <person name="Spirin V."/>
            <person name="Szebenyi C."/>
            <person name="Tomsovsky M."/>
            <person name="Tulloss R.E."/>
            <person name="Uehling J."/>
            <person name="Grigoriev I.V."/>
            <person name="Vagvolgyi C."/>
            <person name="Papp T."/>
            <person name="Martin F.M."/>
            <person name="Miettinen O."/>
            <person name="Hibbett D.S."/>
            <person name="Nagy L.G."/>
        </authorList>
    </citation>
    <scope>NUCLEOTIDE SEQUENCE [LARGE SCALE GENOMIC DNA]</scope>
    <source>
        <strain evidence="2 3">CBS 962.96</strain>
    </source>
</reference>
<sequence>MRADTKMPFDEYLSRINMLKGEERRLFTMDGDDIVVRPSLSMMEGGLGDEVEDKVSVHMEQNAGDNGPEESMKHDEENIWSSANDELRPRRVWRNTRLGQERQRRQLKQCWHGC</sequence>
<dbReference type="Proteomes" id="UP000297245">
    <property type="component" value="Unassembled WGS sequence"/>
</dbReference>
<accession>A0A4S8MN27</accession>
<dbReference type="AlphaFoldDB" id="A0A4S8MN27"/>
<evidence type="ECO:0000256" key="1">
    <source>
        <dbReference type="SAM" id="MobiDB-lite"/>
    </source>
</evidence>
<keyword evidence="3" id="KW-1185">Reference proteome</keyword>
<feature type="region of interest" description="Disordered" evidence="1">
    <location>
        <begin position="61"/>
        <end position="114"/>
    </location>
</feature>